<accession>A0A837D449</accession>
<comment type="similarity">
    <text evidence="1">Belongs to the barstar family.</text>
</comment>
<feature type="domain" description="Barstar (barnase inhibitor)" evidence="2">
    <location>
        <begin position="24"/>
        <end position="122"/>
    </location>
</feature>
<evidence type="ECO:0000313" key="3">
    <source>
        <dbReference type="EMBL" id="KHF42457.1"/>
    </source>
</evidence>
<dbReference type="Pfam" id="PF01337">
    <property type="entry name" value="Barstar"/>
    <property type="match status" value="1"/>
</dbReference>
<sequence>MMTVKAKPDLKTVAEQARARGAYTHVVDTAEHPDRGSTLNAIAAALSFPDHFGRNLDTLYDGLTDLSWLPPGEHVLIWRASEVLKRSDLKSYLAVHSVLSDAQRALAPREGRRDGRQLTVVLAD</sequence>
<reference evidence="3 4" key="1">
    <citation type="submission" date="2014-10" db="EMBL/GenBank/DDBJ databases">
        <title>Genome sequence of Micropolyspora internatus JCM3315.</title>
        <authorList>
            <person name="Shin S.-K."/>
            <person name="Yi H."/>
        </authorList>
    </citation>
    <scope>NUCLEOTIDE SEQUENCE [LARGE SCALE GENOMIC DNA]</scope>
    <source>
        <strain evidence="3 4">JCM 3315</strain>
    </source>
</reference>
<comment type="caution">
    <text evidence="3">The sequence shown here is derived from an EMBL/GenBank/DDBJ whole genome shotgun (WGS) entry which is preliminary data.</text>
</comment>
<dbReference type="Gene3D" id="3.30.370.10">
    <property type="entry name" value="Barstar-like"/>
    <property type="match status" value="1"/>
</dbReference>
<evidence type="ECO:0000256" key="1">
    <source>
        <dbReference type="ARBA" id="ARBA00006845"/>
    </source>
</evidence>
<name>A0A837D449_9PSEU</name>
<protein>
    <submittedName>
        <fullName evidence="3">Barstar (Barnase inhibitor)</fullName>
    </submittedName>
</protein>
<dbReference type="EMBL" id="JRZE01000006">
    <property type="protein sequence ID" value="KHF42457.1"/>
    <property type="molecule type" value="Genomic_DNA"/>
</dbReference>
<gene>
    <name evidence="3" type="ORF">MINT15_26590</name>
</gene>
<dbReference type="SUPFAM" id="SSF52038">
    <property type="entry name" value="Barstar-related"/>
    <property type="match status" value="1"/>
</dbReference>
<organism evidence="3 4">
    <name type="scientific">Saccharomonospora viridis</name>
    <dbReference type="NCBI Taxonomy" id="1852"/>
    <lineage>
        <taxon>Bacteria</taxon>
        <taxon>Bacillati</taxon>
        <taxon>Actinomycetota</taxon>
        <taxon>Actinomycetes</taxon>
        <taxon>Pseudonocardiales</taxon>
        <taxon>Pseudonocardiaceae</taxon>
        <taxon>Saccharomonospora</taxon>
    </lineage>
</organism>
<dbReference type="Proteomes" id="UP000030848">
    <property type="component" value="Unassembled WGS sequence"/>
</dbReference>
<proteinExistence type="inferred from homology"/>
<dbReference type="InterPro" id="IPR035905">
    <property type="entry name" value="Barstar-like_sf"/>
</dbReference>
<dbReference type="AlphaFoldDB" id="A0A837D449"/>
<evidence type="ECO:0000313" key="4">
    <source>
        <dbReference type="Proteomes" id="UP000030848"/>
    </source>
</evidence>
<evidence type="ECO:0000259" key="2">
    <source>
        <dbReference type="Pfam" id="PF01337"/>
    </source>
</evidence>
<dbReference type="InterPro" id="IPR000468">
    <property type="entry name" value="Barstar"/>
</dbReference>